<keyword evidence="6 9" id="KW-0802">TPR repeat</keyword>
<dbReference type="Gene3D" id="3.40.50.10070">
    <property type="entry name" value="TolB, N-terminal domain"/>
    <property type="match status" value="1"/>
</dbReference>
<dbReference type="EMBL" id="JACHTE010000009">
    <property type="protein sequence ID" value="MBB1089390.1"/>
    <property type="molecule type" value="Genomic_DNA"/>
</dbReference>
<dbReference type="PROSITE" id="PS51755">
    <property type="entry name" value="OMPR_PHOB"/>
    <property type="match status" value="1"/>
</dbReference>
<dbReference type="InterPro" id="IPR024111">
    <property type="entry name" value="PEX5/PEX5L"/>
</dbReference>
<keyword evidence="5" id="KW-0677">Repeat</keyword>
<evidence type="ECO:0000256" key="8">
    <source>
        <dbReference type="ARBA" id="ARBA00023140"/>
    </source>
</evidence>
<evidence type="ECO:0000256" key="10">
    <source>
        <dbReference type="PROSITE-ProRule" id="PRU01091"/>
    </source>
</evidence>
<feature type="repeat" description="TPR" evidence="9">
    <location>
        <begin position="543"/>
        <end position="576"/>
    </location>
</feature>
<dbReference type="Pfam" id="PF00486">
    <property type="entry name" value="Trans_reg_C"/>
    <property type="match status" value="1"/>
</dbReference>
<keyword evidence="13" id="KW-1185">Reference proteome</keyword>
<dbReference type="SMART" id="SM00028">
    <property type="entry name" value="TPR"/>
    <property type="match status" value="4"/>
</dbReference>
<dbReference type="GO" id="GO:0003677">
    <property type="term" value="F:DNA binding"/>
    <property type="evidence" value="ECO:0007669"/>
    <property type="project" value="UniProtKB-UniRule"/>
</dbReference>
<dbReference type="InterPro" id="IPR011990">
    <property type="entry name" value="TPR-like_helical_dom_sf"/>
</dbReference>
<evidence type="ECO:0000256" key="9">
    <source>
        <dbReference type="PROSITE-ProRule" id="PRU00339"/>
    </source>
</evidence>
<evidence type="ECO:0000256" key="6">
    <source>
        <dbReference type="ARBA" id="ARBA00022803"/>
    </source>
</evidence>
<evidence type="ECO:0000256" key="7">
    <source>
        <dbReference type="ARBA" id="ARBA00023125"/>
    </source>
</evidence>
<keyword evidence="8" id="KW-0576">Peroxisome</keyword>
<protein>
    <submittedName>
        <fullName evidence="12">Tetratricopeptide repeat protein</fullName>
    </submittedName>
</protein>
<reference evidence="12 13" key="1">
    <citation type="submission" date="2020-07" db="EMBL/GenBank/DDBJ databases">
        <authorList>
            <person name="Xu S."/>
            <person name="Li A."/>
        </authorList>
    </citation>
    <scope>NUCLEOTIDE SEQUENCE [LARGE SCALE GENOMIC DNA]</scope>
    <source>
        <strain evidence="12 13">SG-8</strain>
    </source>
</reference>
<dbReference type="GO" id="GO:0006355">
    <property type="term" value="P:regulation of DNA-templated transcription"/>
    <property type="evidence" value="ECO:0007669"/>
    <property type="project" value="InterPro"/>
</dbReference>
<feature type="domain" description="OmpR/PhoB-type" evidence="11">
    <location>
        <begin position="15"/>
        <end position="113"/>
    </location>
</feature>
<evidence type="ECO:0000313" key="12">
    <source>
        <dbReference type="EMBL" id="MBB1089390.1"/>
    </source>
</evidence>
<evidence type="ECO:0000256" key="3">
    <source>
        <dbReference type="ARBA" id="ARBA00005348"/>
    </source>
</evidence>
<comment type="subcellular location">
    <subcellularLocation>
        <location evidence="2">Cytoplasm</location>
    </subcellularLocation>
    <subcellularLocation>
        <location evidence="1">Peroxisome</location>
    </subcellularLocation>
</comment>
<dbReference type="PANTHER" id="PTHR10130:SF0">
    <property type="entry name" value="GH08708P"/>
    <property type="match status" value="1"/>
</dbReference>
<comment type="caution">
    <text evidence="12">The sequence shown here is derived from an EMBL/GenBank/DDBJ whole genome shotgun (WGS) entry which is preliminary data.</text>
</comment>
<evidence type="ECO:0000256" key="4">
    <source>
        <dbReference type="ARBA" id="ARBA00022490"/>
    </source>
</evidence>
<keyword evidence="7 10" id="KW-0238">DNA-binding</keyword>
<dbReference type="InterPro" id="IPR036388">
    <property type="entry name" value="WH-like_DNA-bd_sf"/>
</dbReference>
<feature type="repeat" description="TPR" evidence="9">
    <location>
        <begin position="476"/>
        <end position="509"/>
    </location>
</feature>
<name>A0A7W3U659_9GAMM</name>
<dbReference type="Gene3D" id="1.10.10.10">
    <property type="entry name" value="Winged helix-like DNA-binding domain superfamily/Winged helix DNA-binding domain"/>
    <property type="match status" value="1"/>
</dbReference>
<dbReference type="GO" id="GO:0005829">
    <property type="term" value="C:cytosol"/>
    <property type="evidence" value="ECO:0007669"/>
    <property type="project" value="TreeGrafter"/>
</dbReference>
<dbReference type="PANTHER" id="PTHR10130">
    <property type="entry name" value="PEROXISOMAL TARGETING SIGNAL 1 RECEPTOR PEX5"/>
    <property type="match status" value="1"/>
</dbReference>
<dbReference type="GO" id="GO:0000160">
    <property type="term" value="P:phosphorelay signal transduction system"/>
    <property type="evidence" value="ECO:0007669"/>
    <property type="project" value="InterPro"/>
</dbReference>
<comment type="similarity">
    <text evidence="3">Belongs to the peroxisomal targeting signal receptor family.</text>
</comment>
<evidence type="ECO:0000256" key="5">
    <source>
        <dbReference type="ARBA" id="ARBA00022737"/>
    </source>
</evidence>
<dbReference type="InterPro" id="IPR016032">
    <property type="entry name" value="Sig_transdc_resp-reg_C-effctor"/>
</dbReference>
<dbReference type="Pfam" id="PF13432">
    <property type="entry name" value="TPR_16"/>
    <property type="match status" value="1"/>
</dbReference>
<dbReference type="InterPro" id="IPR001867">
    <property type="entry name" value="OmpR/PhoB-type_DNA-bd"/>
</dbReference>
<dbReference type="PROSITE" id="PS50293">
    <property type="entry name" value="TPR_REGION"/>
    <property type="match status" value="1"/>
</dbReference>
<dbReference type="InterPro" id="IPR019734">
    <property type="entry name" value="TPR_rpt"/>
</dbReference>
<dbReference type="Gene3D" id="1.25.40.10">
    <property type="entry name" value="Tetratricopeptide repeat domain"/>
    <property type="match status" value="2"/>
</dbReference>
<feature type="DNA-binding region" description="OmpR/PhoB-type" evidence="10">
    <location>
        <begin position="15"/>
        <end position="113"/>
    </location>
</feature>
<gene>
    <name evidence="12" type="ORF">H4F99_12970</name>
</gene>
<evidence type="ECO:0000256" key="2">
    <source>
        <dbReference type="ARBA" id="ARBA00004496"/>
    </source>
</evidence>
<dbReference type="Proteomes" id="UP000552587">
    <property type="component" value="Unassembled WGS sequence"/>
</dbReference>
<sequence>MMEPGNPATMGPAPPSRYRFADVTVDVAAHTVTRGGEDCALEPKAFAVLLELLRHAGDMVAKDDLLDAVWGHRHVTPGVLTRAIAQLRSALGDDAHDPRFIQTHHALGYRFIAGLEVEAPAPASGAAALPAREDAAAMPDPAGPVTAPARPRAWRWGLAALVLVGALAGAGAWVHWRSPERLPPAEASVAVLPFSTLSGAPGDAYFAEGLAVEMHGALAGVPGLKVAALQPAEGRREGDVRVLGRRLGVATVLDASVRREGQRMRIDARLSDTRNGFVLWSQTYDRDASDIFATQSEIAREVVRALLGVLPPDVPALDRRLRPTADLAAYEPYLHGLNLLRGTASLSELAEARRAFEAALERDPRFARAQAGLCRVGIREFEAKRDVGLYDAAQATCMKAARMDPALGEVSLALGDLYASRGEADAARKAYEDTLHDTALRPAAYIGLGRLAGTRDEDALAMDYFERARQLQPGSAAIHREIGYQHYLKGRLADAIASFRVATTLSPDDAGLWSSLGGLHLANGEREPAAAAFERSLSIEPGFAALSNLGTLRYEQGEYDEAAALYSRASELNPGDYRMVGNIADALAASSGGRGRANAAYRRAAEMAGRYVAIRSDDAEAKAWLAWYRANLDDEAAARRWLEDARRLGTARAEVALLGAMVHARLGDRDAARESMQEARALDVAEARLQAAPVLRQVTGGQEIASQGGG</sequence>
<dbReference type="SMART" id="SM00862">
    <property type="entry name" value="Trans_reg_C"/>
    <property type="match status" value="1"/>
</dbReference>
<dbReference type="Pfam" id="PF00515">
    <property type="entry name" value="TPR_1"/>
    <property type="match status" value="1"/>
</dbReference>
<proteinExistence type="inferred from homology"/>
<dbReference type="GO" id="GO:0005052">
    <property type="term" value="F:peroxisome matrix targeting signal-1 binding"/>
    <property type="evidence" value="ECO:0007669"/>
    <property type="project" value="TreeGrafter"/>
</dbReference>
<dbReference type="SUPFAM" id="SSF48452">
    <property type="entry name" value="TPR-like"/>
    <property type="match status" value="2"/>
</dbReference>
<dbReference type="AlphaFoldDB" id="A0A7W3U659"/>
<accession>A0A7W3U659</accession>
<evidence type="ECO:0000256" key="1">
    <source>
        <dbReference type="ARBA" id="ARBA00004275"/>
    </source>
</evidence>
<dbReference type="GO" id="GO:0016560">
    <property type="term" value="P:protein import into peroxisome matrix, docking"/>
    <property type="evidence" value="ECO:0007669"/>
    <property type="project" value="TreeGrafter"/>
</dbReference>
<evidence type="ECO:0000259" key="11">
    <source>
        <dbReference type="PROSITE" id="PS51755"/>
    </source>
</evidence>
<dbReference type="PROSITE" id="PS50005">
    <property type="entry name" value="TPR"/>
    <property type="match status" value="3"/>
</dbReference>
<dbReference type="SUPFAM" id="SSF46894">
    <property type="entry name" value="C-terminal effector domain of the bipartite response regulators"/>
    <property type="match status" value="1"/>
</dbReference>
<organism evidence="12 13">
    <name type="scientific">Marilutibacter penaei</name>
    <dbReference type="NCBI Taxonomy" id="2759900"/>
    <lineage>
        <taxon>Bacteria</taxon>
        <taxon>Pseudomonadati</taxon>
        <taxon>Pseudomonadota</taxon>
        <taxon>Gammaproteobacteria</taxon>
        <taxon>Lysobacterales</taxon>
        <taxon>Lysobacteraceae</taxon>
        <taxon>Marilutibacter</taxon>
    </lineage>
</organism>
<keyword evidence="4" id="KW-0963">Cytoplasm</keyword>
<feature type="repeat" description="TPR" evidence="9">
    <location>
        <begin position="442"/>
        <end position="475"/>
    </location>
</feature>
<evidence type="ECO:0000313" key="13">
    <source>
        <dbReference type="Proteomes" id="UP000552587"/>
    </source>
</evidence>
<dbReference type="RefSeq" id="WP_182670168.1">
    <property type="nucleotide sequence ID" value="NZ_JACHTE010000009.1"/>
</dbReference>
<dbReference type="CDD" id="cd00383">
    <property type="entry name" value="trans_reg_C"/>
    <property type="match status" value="1"/>
</dbReference>